<evidence type="ECO:0000256" key="1">
    <source>
        <dbReference type="SAM" id="Phobius"/>
    </source>
</evidence>
<sequence>MAGLLFGLLINQTLKKTLNENNSIETNWKTILLVLASTVVGGFILIFSLFKSIENTQQIKVDPLADANQLTKKRIEIFSNDESFYYDVYIADDEESRATGLMNIKTLPENEGMLFIFPDSQPRSFWMKNTYLPLDIIFFDSSMKFINSHENAQPLNESLRYNSEEPAKYALELNAGMAERLELNSESTLIIVD</sequence>
<evidence type="ECO:0000313" key="3">
    <source>
        <dbReference type="Proteomes" id="UP000745577"/>
    </source>
</evidence>
<dbReference type="Gene3D" id="2.60.120.1140">
    <property type="entry name" value="Protein of unknown function DUF192"/>
    <property type="match status" value="1"/>
</dbReference>
<organism evidence="2 3">
    <name type="scientific">Candidatus Dojkabacteria bacterium</name>
    <dbReference type="NCBI Taxonomy" id="2099670"/>
    <lineage>
        <taxon>Bacteria</taxon>
        <taxon>Candidatus Dojkabacteria</taxon>
    </lineage>
</organism>
<name>A0A955I9Z7_9BACT</name>
<feature type="transmembrane region" description="Helical" evidence="1">
    <location>
        <begin position="31"/>
        <end position="50"/>
    </location>
</feature>
<dbReference type="PANTHER" id="PTHR37953">
    <property type="entry name" value="UPF0127 PROTEIN MJ1496"/>
    <property type="match status" value="1"/>
</dbReference>
<dbReference type="InterPro" id="IPR003795">
    <property type="entry name" value="DUF192"/>
</dbReference>
<accession>A0A955I9Z7</accession>
<evidence type="ECO:0000313" key="2">
    <source>
        <dbReference type="EMBL" id="MCA9380412.1"/>
    </source>
</evidence>
<dbReference type="PANTHER" id="PTHR37953:SF1">
    <property type="entry name" value="UPF0127 PROTEIN MJ1496"/>
    <property type="match status" value="1"/>
</dbReference>
<dbReference type="InterPro" id="IPR038695">
    <property type="entry name" value="Saro_0823-like_sf"/>
</dbReference>
<keyword evidence="1" id="KW-1133">Transmembrane helix</keyword>
<dbReference type="Proteomes" id="UP000745577">
    <property type="component" value="Unassembled WGS sequence"/>
</dbReference>
<reference evidence="2" key="2">
    <citation type="journal article" date="2021" name="Microbiome">
        <title>Successional dynamics and alternative stable states in a saline activated sludge microbial community over 9 years.</title>
        <authorList>
            <person name="Wang Y."/>
            <person name="Ye J."/>
            <person name="Ju F."/>
            <person name="Liu L."/>
            <person name="Boyd J.A."/>
            <person name="Deng Y."/>
            <person name="Parks D.H."/>
            <person name="Jiang X."/>
            <person name="Yin X."/>
            <person name="Woodcroft B.J."/>
            <person name="Tyson G.W."/>
            <person name="Hugenholtz P."/>
            <person name="Polz M.F."/>
            <person name="Zhang T."/>
        </authorList>
    </citation>
    <scope>NUCLEOTIDE SEQUENCE</scope>
    <source>
        <strain evidence="2">HKST-UBA15</strain>
    </source>
</reference>
<protein>
    <submittedName>
        <fullName evidence="2">DUF192 domain-containing protein</fullName>
    </submittedName>
</protein>
<comment type="caution">
    <text evidence="2">The sequence shown here is derived from an EMBL/GenBank/DDBJ whole genome shotgun (WGS) entry which is preliminary data.</text>
</comment>
<proteinExistence type="predicted"/>
<keyword evidence="1" id="KW-0812">Transmembrane</keyword>
<dbReference type="AlphaFoldDB" id="A0A955I9Z7"/>
<dbReference type="Pfam" id="PF02643">
    <property type="entry name" value="DUF192"/>
    <property type="match status" value="1"/>
</dbReference>
<dbReference type="EMBL" id="JAGQLL010000058">
    <property type="protein sequence ID" value="MCA9380412.1"/>
    <property type="molecule type" value="Genomic_DNA"/>
</dbReference>
<keyword evidence="1" id="KW-0472">Membrane</keyword>
<gene>
    <name evidence="2" type="ORF">KC675_04505</name>
</gene>
<reference evidence="2" key="1">
    <citation type="submission" date="2020-04" db="EMBL/GenBank/DDBJ databases">
        <authorList>
            <person name="Zhang T."/>
        </authorList>
    </citation>
    <scope>NUCLEOTIDE SEQUENCE</scope>
    <source>
        <strain evidence="2">HKST-UBA15</strain>
    </source>
</reference>